<evidence type="ECO:0000259" key="4">
    <source>
        <dbReference type="PROSITE" id="PS50975"/>
    </source>
</evidence>
<sequence length="108" mass="11591">VGTEVEAARDRRATDGDFRSNLHRRGEASIATITPRERDIAIKAAQTLGLDVAGVDILRAARGPLVMEVNASPGLDGIEKTTGVDIAGRMIQWIERHATPEFCLKIGG</sequence>
<keyword evidence="5" id="KW-0436">Ligase</keyword>
<dbReference type="AlphaFoldDB" id="A0A659S0F3"/>
<evidence type="ECO:0000313" key="5">
    <source>
        <dbReference type="EMBL" id="TGD07788.1"/>
    </source>
</evidence>
<keyword evidence="5" id="KW-0687">Ribonucleoprotein</keyword>
<dbReference type="PANTHER" id="PTHR21621:SF7">
    <property type="entry name" value="RIBOSOMAL PROTEIN BS6--L-GLUTAMATE LIGASE"/>
    <property type="match status" value="1"/>
</dbReference>
<reference evidence="5 6" key="1">
    <citation type="submission" date="2018-03" db="EMBL/GenBank/DDBJ databases">
        <title>Non-Typhoidal Salmonella genome sequencing and assembly.</title>
        <authorList>
            <person name="Matchawe C."/>
        </authorList>
    </citation>
    <scope>NUCLEOTIDE SEQUENCE [LARGE SCALE GENOMIC DNA]</scope>
    <source>
        <strain evidence="5 6">8EV</strain>
    </source>
</reference>
<evidence type="ECO:0000256" key="1">
    <source>
        <dbReference type="ARBA" id="ARBA00023211"/>
    </source>
</evidence>
<keyword evidence="1" id="KW-0464">Manganese</keyword>
<dbReference type="GO" id="GO:0005737">
    <property type="term" value="C:cytoplasm"/>
    <property type="evidence" value="ECO:0007669"/>
    <property type="project" value="TreeGrafter"/>
</dbReference>
<feature type="domain" description="ATP-grasp" evidence="4">
    <location>
        <begin position="38"/>
        <end position="95"/>
    </location>
</feature>
<gene>
    <name evidence="5" type="ORF">C9F10_31140</name>
</gene>
<accession>A0A659S0F3</accession>
<dbReference type="GO" id="GO:0005524">
    <property type="term" value="F:ATP binding"/>
    <property type="evidence" value="ECO:0007669"/>
    <property type="project" value="UniProtKB-UniRule"/>
</dbReference>
<feature type="region of interest" description="Disordered" evidence="3">
    <location>
        <begin position="1"/>
        <end position="20"/>
    </location>
</feature>
<name>A0A659S0F3_SALET</name>
<comment type="caution">
    <text evidence="5">The sequence shown here is derived from an EMBL/GenBank/DDBJ whole genome shotgun (WGS) entry which is preliminary data.</text>
</comment>
<dbReference type="GO" id="GO:0046872">
    <property type="term" value="F:metal ion binding"/>
    <property type="evidence" value="ECO:0007669"/>
    <property type="project" value="InterPro"/>
</dbReference>
<dbReference type="GO" id="GO:0005840">
    <property type="term" value="C:ribosome"/>
    <property type="evidence" value="ECO:0007669"/>
    <property type="project" value="UniProtKB-KW"/>
</dbReference>
<keyword evidence="5" id="KW-0689">Ribosomal protein</keyword>
<evidence type="ECO:0000256" key="3">
    <source>
        <dbReference type="SAM" id="MobiDB-lite"/>
    </source>
</evidence>
<dbReference type="GO" id="GO:0009432">
    <property type="term" value="P:SOS response"/>
    <property type="evidence" value="ECO:0007669"/>
    <property type="project" value="TreeGrafter"/>
</dbReference>
<dbReference type="InterPro" id="IPR013651">
    <property type="entry name" value="ATP-grasp_RimK-type"/>
</dbReference>
<evidence type="ECO:0000313" key="6">
    <source>
        <dbReference type="Proteomes" id="UP000297989"/>
    </source>
</evidence>
<dbReference type="Gene3D" id="3.30.470.20">
    <property type="entry name" value="ATP-grasp fold, B domain"/>
    <property type="match status" value="1"/>
</dbReference>
<feature type="non-terminal residue" evidence="5">
    <location>
        <position position="1"/>
    </location>
</feature>
<keyword evidence="2" id="KW-0547">Nucleotide-binding</keyword>
<dbReference type="SUPFAM" id="SSF56059">
    <property type="entry name" value="Glutathione synthetase ATP-binding domain-like"/>
    <property type="match status" value="1"/>
</dbReference>
<dbReference type="EMBL" id="PYKK01002093">
    <property type="protein sequence ID" value="TGD07788.1"/>
    <property type="molecule type" value="Genomic_DNA"/>
</dbReference>
<protein>
    <submittedName>
        <fullName evidence="5">30S ribosomal protein S6--L-glutamate ligase</fullName>
    </submittedName>
</protein>
<dbReference type="PANTHER" id="PTHR21621">
    <property type="entry name" value="RIBOSOMAL PROTEIN S6 MODIFICATION PROTEIN"/>
    <property type="match status" value="1"/>
</dbReference>
<proteinExistence type="predicted"/>
<dbReference type="Proteomes" id="UP000297989">
    <property type="component" value="Unassembled WGS sequence"/>
</dbReference>
<organism evidence="5 6">
    <name type="scientific">Salmonella enterica subsp. enterica serovar Poona</name>
    <dbReference type="NCBI Taxonomy" id="436295"/>
    <lineage>
        <taxon>Bacteria</taxon>
        <taxon>Pseudomonadati</taxon>
        <taxon>Pseudomonadota</taxon>
        <taxon>Gammaproteobacteria</taxon>
        <taxon>Enterobacterales</taxon>
        <taxon>Enterobacteriaceae</taxon>
        <taxon>Salmonella</taxon>
    </lineage>
</organism>
<keyword evidence="2" id="KW-0067">ATP-binding</keyword>
<dbReference type="PROSITE" id="PS50975">
    <property type="entry name" value="ATP_GRASP"/>
    <property type="match status" value="1"/>
</dbReference>
<evidence type="ECO:0000256" key="2">
    <source>
        <dbReference type="PROSITE-ProRule" id="PRU00409"/>
    </source>
</evidence>
<dbReference type="InterPro" id="IPR011761">
    <property type="entry name" value="ATP-grasp"/>
</dbReference>
<dbReference type="GO" id="GO:0018169">
    <property type="term" value="F:ribosomal S6-glutamic acid ligase activity"/>
    <property type="evidence" value="ECO:0007669"/>
    <property type="project" value="TreeGrafter"/>
</dbReference>
<dbReference type="Pfam" id="PF08443">
    <property type="entry name" value="RimK"/>
    <property type="match status" value="1"/>
</dbReference>